<organism evidence="11">
    <name type="scientific">marine metagenome</name>
    <dbReference type="NCBI Taxonomy" id="408172"/>
    <lineage>
        <taxon>unclassified sequences</taxon>
        <taxon>metagenomes</taxon>
        <taxon>ecological metagenomes</taxon>
    </lineage>
</organism>
<keyword evidence="2" id="KW-0813">Transport</keyword>
<keyword evidence="7 9" id="KW-0472">Membrane</keyword>
<keyword evidence="3" id="KW-1003">Cell membrane</keyword>
<accession>A0A381U1M0</accession>
<dbReference type="PROSITE" id="PS51012">
    <property type="entry name" value="ABC_TM2"/>
    <property type="match status" value="1"/>
</dbReference>
<proteinExistence type="predicted"/>
<gene>
    <name evidence="11" type="ORF">METZ01_LOCUS74994</name>
</gene>
<dbReference type="Pfam" id="PF01061">
    <property type="entry name" value="ABC2_membrane"/>
    <property type="match status" value="1"/>
</dbReference>
<dbReference type="InterPro" id="IPR013525">
    <property type="entry name" value="ABC2_TM"/>
</dbReference>
<dbReference type="PANTHER" id="PTHR30413:SF8">
    <property type="entry name" value="TRANSPORT PERMEASE PROTEIN"/>
    <property type="match status" value="1"/>
</dbReference>
<feature type="transmembrane region" description="Helical" evidence="9">
    <location>
        <begin position="284"/>
        <end position="307"/>
    </location>
</feature>
<feature type="domain" description="ABC transmembrane type-2" evidence="10">
    <location>
        <begin position="89"/>
        <end position="310"/>
    </location>
</feature>
<reference evidence="11" key="1">
    <citation type="submission" date="2018-05" db="EMBL/GenBank/DDBJ databases">
        <authorList>
            <person name="Lanie J.A."/>
            <person name="Ng W.-L."/>
            <person name="Kazmierczak K.M."/>
            <person name="Andrzejewski T.M."/>
            <person name="Davidsen T.M."/>
            <person name="Wayne K.J."/>
            <person name="Tettelin H."/>
            <person name="Glass J.I."/>
            <person name="Rusch D."/>
            <person name="Podicherti R."/>
            <person name="Tsui H.-C.T."/>
            <person name="Winkler M.E."/>
        </authorList>
    </citation>
    <scope>NUCLEOTIDE SEQUENCE</scope>
</reference>
<dbReference type="GO" id="GO:0140359">
    <property type="term" value="F:ABC-type transporter activity"/>
    <property type="evidence" value="ECO:0007669"/>
    <property type="project" value="InterPro"/>
</dbReference>
<dbReference type="GO" id="GO:0015920">
    <property type="term" value="P:lipopolysaccharide transport"/>
    <property type="evidence" value="ECO:0007669"/>
    <property type="project" value="TreeGrafter"/>
</dbReference>
<evidence type="ECO:0000256" key="2">
    <source>
        <dbReference type="ARBA" id="ARBA00022448"/>
    </source>
</evidence>
<dbReference type="AlphaFoldDB" id="A0A381U1M0"/>
<evidence type="ECO:0000256" key="6">
    <source>
        <dbReference type="ARBA" id="ARBA00022989"/>
    </source>
</evidence>
<feature type="transmembrane region" description="Helical" evidence="9">
    <location>
        <begin position="92"/>
        <end position="113"/>
    </location>
</feature>
<feature type="compositionally biased region" description="Low complexity" evidence="8">
    <location>
        <begin position="1"/>
        <end position="14"/>
    </location>
</feature>
<dbReference type="InterPro" id="IPR047817">
    <property type="entry name" value="ABC2_TM_bact-type"/>
</dbReference>
<evidence type="ECO:0000256" key="1">
    <source>
        <dbReference type="ARBA" id="ARBA00004429"/>
    </source>
</evidence>
<feature type="region of interest" description="Disordered" evidence="8">
    <location>
        <begin position="1"/>
        <end position="40"/>
    </location>
</feature>
<protein>
    <recommendedName>
        <fullName evidence="10">ABC transmembrane type-2 domain-containing protein</fullName>
    </recommendedName>
</protein>
<dbReference type="PANTHER" id="PTHR30413">
    <property type="entry name" value="INNER MEMBRANE TRANSPORT PERMEASE"/>
    <property type="match status" value="1"/>
</dbReference>
<evidence type="ECO:0000256" key="7">
    <source>
        <dbReference type="ARBA" id="ARBA00023136"/>
    </source>
</evidence>
<evidence type="ECO:0000256" key="5">
    <source>
        <dbReference type="ARBA" id="ARBA00022692"/>
    </source>
</evidence>
<sequence length="318" mass="34965">MWAIYRPGPTGSGRRPIRRPRARTGRGVRSSAMDAAPDAIPDQAGSDGLFAVGRPVPLRTYLRDLWRRRDYLLRVPLEDLRVQNAHTLLGNLWLLLNPMLQVAVYLLVFGVLIDLDRGVDDYLAFLTVGVFVFHQAQRTVSAGARSVVANVGLIRALRFPRAALPVGSTIAQLISFAPVLVVMLVVTVGHGHLPTTRWLALPGLVALLTAFGLGAGLLAARANHTYRDFENLLPFLFRLLFYLSGVLYSVDRLVEDATLRALFALDPLYCLVTVWRWALLDSEAVGLVWLGAVVWPVVTLVVGFVAFRSREATYGSGA</sequence>
<feature type="transmembrane region" description="Helical" evidence="9">
    <location>
        <begin position="257"/>
        <end position="278"/>
    </location>
</feature>
<keyword evidence="4" id="KW-0997">Cell inner membrane</keyword>
<evidence type="ECO:0000256" key="9">
    <source>
        <dbReference type="SAM" id="Phobius"/>
    </source>
</evidence>
<keyword evidence="5 9" id="KW-0812">Transmembrane</keyword>
<dbReference type="GO" id="GO:0005886">
    <property type="term" value="C:plasma membrane"/>
    <property type="evidence" value="ECO:0007669"/>
    <property type="project" value="UniProtKB-SubCell"/>
</dbReference>
<evidence type="ECO:0000313" key="11">
    <source>
        <dbReference type="EMBL" id="SVA22140.1"/>
    </source>
</evidence>
<feature type="compositionally biased region" description="Basic residues" evidence="8">
    <location>
        <begin position="15"/>
        <end position="26"/>
    </location>
</feature>
<feature type="transmembrane region" description="Helical" evidence="9">
    <location>
        <begin position="232"/>
        <end position="250"/>
    </location>
</feature>
<feature type="transmembrane region" description="Helical" evidence="9">
    <location>
        <begin position="198"/>
        <end position="220"/>
    </location>
</feature>
<name>A0A381U1M0_9ZZZZ</name>
<keyword evidence="6 9" id="KW-1133">Transmembrane helix</keyword>
<dbReference type="EMBL" id="UINC01005569">
    <property type="protein sequence ID" value="SVA22140.1"/>
    <property type="molecule type" value="Genomic_DNA"/>
</dbReference>
<evidence type="ECO:0000256" key="3">
    <source>
        <dbReference type="ARBA" id="ARBA00022475"/>
    </source>
</evidence>
<feature type="transmembrane region" description="Helical" evidence="9">
    <location>
        <begin position="162"/>
        <end position="186"/>
    </location>
</feature>
<evidence type="ECO:0000256" key="4">
    <source>
        <dbReference type="ARBA" id="ARBA00022519"/>
    </source>
</evidence>
<evidence type="ECO:0000259" key="10">
    <source>
        <dbReference type="PROSITE" id="PS51012"/>
    </source>
</evidence>
<evidence type="ECO:0000256" key="8">
    <source>
        <dbReference type="SAM" id="MobiDB-lite"/>
    </source>
</evidence>
<comment type="subcellular location">
    <subcellularLocation>
        <location evidence="1">Cell inner membrane</location>
        <topology evidence="1">Multi-pass membrane protein</topology>
    </subcellularLocation>
</comment>